<evidence type="ECO:0000313" key="3">
    <source>
        <dbReference type="Proteomes" id="UP000093000"/>
    </source>
</evidence>
<sequence>MTGSPKFPRNGDNNYLLSEEMRRAFVKQDYLLRMPVSSFGDFASHLNNLPEDKLLELNSEDVYVDIKSALYKIMTNTKQFIEIPAAIKPFVQQTYNYFSSKKAKDRFMKEYKLEVESKEPRIRQRKIAQARKNTYQKAQFLGIDLTNKGLDEFAQEYSNASETTSRQSPEIISANYLSQTQKSRRSPEASKIQDLPETTVHCSSPMKKSCMLNKNKKKFVIFNIAAYLTSPNKPKIQYVDREQMKDWCEIAMESLIDCDTDINEEVVKEYKRCSENQKNLASFNSFPGVSDFLNDVLKADKEDFPEALWKHEKRREATGIARTFMNIICYTLTDFHSNCKQITRNSSNHERTSFAKYIIPMFKYFSQETNLIEFSWCEKSLETYGIATLENNNYVTSYSDRKYADALGKNTLTDSEEFFIESSSGFEKENVNHSLDDTLKLLAECSGALLYIIKQNKKAGIDTMTKKSTFGIQVIKKTLTLTKVTLSKTGKWNVVEVRSSCTPTCWGLRGQWKPLFEMMATIYLELLEQQKLDATILEEVCGLKVLSSESVTDYFSNANHL</sequence>
<evidence type="ECO:0000313" key="2">
    <source>
        <dbReference type="EMBL" id="OBZ84462.1"/>
    </source>
</evidence>
<protein>
    <submittedName>
        <fullName evidence="2">Uncharacterized protein</fullName>
    </submittedName>
</protein>
<evidence type="ECO:0000256" key="1">
    <source>
        <dbReference type="SAM" id="MobiDB-lite"/>
    </source>
</evidence>
<proteinExistence type="predicted"/>
<dbReference type="OrthoDB" id="2216857at2759"/>
<keyword evidence="3" id="KW-1185">Reference proteome</keyword>
<dbReference type="EMBL" id="LUGH01000507">
    <property type="protein sequence ID" value="OBZ84462.1"/>
    <property type="molecule type" value="Genomic_DNA"/>
</dbReference>
<organism evidence="2 3">
    <name type="scientific">Choanephora cucurbitarum</name>
    <dbReference type="NCBI Taxonomy" id="101091"/>
    <lineage>
        <taxon>Eukaryota</taxon>
        <taxon>Fungi</taxon>
        <taxon>Fungi incertae sedis</taxon>
        <taxon>Mucoromycota</taxon>
        <taxon>Mucoromycotina</taxon>
        <taxon>Mucoromycetes</taxon>
        <taxon>Mucorales</taxon>
        <taxon>Mucorineae</taxon>
        <taxon>Choanephoraceae</taxon>
        <taxon>Choanephoroideae</taxon>
        <taxon>Choanephora</taxon>
    </lineage>
</organism>
<name>A0A1C7N5P7_9FUNG</name>
<reference evidence="2 3" key="1">
    <citation type="submission" date="2016-03" db="EMBL/GenBank/DDBJ databases">
        <title>Choanephora cucurbitarum.</title>
        <authorList>
            <person name="Min B."/>
            <person name="Park H."/>
            <person name="Park J.-H."/>
            <person name="Shin H.-D."/>
            <person name="Choi I.-G."/>
        </authorList>
    </citation>
    <scope>NUCLEOTIDE SEQUENCE [LARGE SCALE GENOMIC DNA]</scope>
    <source>
        <strain evidence="2 3">KUS-F28377</strain>
    </source>
</reference>
<comment type="caution">
    <text evidence="2">The sequence shown here is derived from an EMBL/GenBank/DDBJ whole genome shotgun (WGS) entry which is preliminary data.</text>
</comment>
<accession>A0A1C7N5P7</accession>
<dbReference type="InParanoid" id="A0A1C7N5P7"/>
<dbReference type="AlphaFoldDB" id="A0A1C7N5P7"/>
<dbReference type="Proteomes" id="UP000093000">
    <property type="component" value="Unassembled WGS sequence"/>
</dbReference>
<feature type="region of interest" description="Disordered" evidence="1">
    <location>
        <begin position="178"/>
        <end position="197"/>
    </location>
</feature>
<gene>
    <name evidence="2" type="ORF">A0J61_07484</name>
</gene>